<evidence type="ECO:0000313" key="7">
    <source>
        <dbReference type="EMBL" id="TDM14931.1"/>
    </source>
</evidence>
<feature type="domain" description="VWFA" evidence="6">
    <location>
        <begin position="842"/>
        <end position="1085"/>
    </location>
</feature>
<keyword evidence="3" id="KW-0732">Signal</keyword>
<dbReference type="InterPro" id="IPR008454">
    <property type="entry name" value="Collagen-bd_Cna-like_B-typ_dom"/>
</dbReference>
<gene>
    <name evidence="7" type="ORF">ERX55_03055</name>
</gene>
<dbReference type="InterPro" id="IPR036465">
    <property type="entry name" value="vWFA_dom_sf"/>
</dbReference>
<evidence type="ECO:0000259" key="6">
    <source>
        <dbReference type="PROSITE" id="PS50234"/>
    </source>
</evidence>
<dbReference type="RefSeq" id="WP_133451125.1">
    <property type="nucleotide sequence ID" value="NZ_SCWF01000002.1"/>
</dbReference>
<feature type="compositionally biased region" description="Basic and acidic residues" evidence="4">
    <location>
        <begin position="400"/>
        <end position="415"/>
    </location>
</feature>
<dbReference type="NCBIfam" id="TIGR01167">
    <property type="entry name" value="LPXTG_anchor"/>
    <property type="match status" value="1"/>
</dbReference>
<keyword evidence="5" id="KW-0472">Membrane</keyword>
<feature type="compositionally biased region" description="Acidic residues" evidence="4">
    <location>
        <begin position="329"/>
        <end position="341"/>
    </location>
</feature>
<dbReference type="PANTHER" id="PTHR36108:SF13">
    <property type="entry name" value="COLOSSIN-B-RELATED"/>
    <property type="match status" value="1"/>
</dbReference>
<dbReference type="InterPro" id="IPR013783">
    <property type="entry name" value="Ig-like_fold"/>
</dbReference>
<keyword evidence="2" id="KW-0964">Secreted</keyword>
<dbReference type="InterPro" id="IPR002035">
    <property type="entry name" value="VWF_A"/>
</dbReference>
<protein>
    <submittedName>
        <fullName evidence="7">VWA domain-containing protein</fullName>
    </submittedName>
</protein>
<accession>A0A4R6C1D5</accession>
<evidence type="ECO:0000256" key="4">
    <source>
        <dbReference type="SAM" id="MobiDB-lite"/>
    </source>
</evidence>
<evidence type="ECO:0000256" key="2">
    <source>
        <dbReference type="ARBA" id="ARBA00022525"/>
    </source>
</evidence>
<dbReference type="Proteomes" id="UP000294843">
    <property type="component" value="Unassembled WGS sequence"/>
</dbReference>
<dbReference type="Pfam" id="PF13519">
    <property type="entry name" value="VWA_2"/>
    <property type="match status" value="1"/>
</dbReference>
<evidence type="ECO:0000256" key="1">
    <source>
        <dbReference type="ARBA" id="ARBA00007257"/>
    </source>
</evidence>
<dbReference type="InterPro" id="IPR041498">
    <property type="entry name" value="Big_6"/>
</dbReference>
<organism evidence="7 8">
    <name type="scientific">Macrococcus bovicus</name>
    <dbReference type="NCBI Taxonomy" id="69968"/>
    <lineage>
        <taxon>Bacteria</taxon>
        <taxon>Bacillati</taxon>
        <taxon>Bacillota</taxon>
        <taxon>Bacilli</taxon>
        <taxon>Bacillales</taxon>
        <taxon>Staphylococcaceae</taxon>
        <taxon>Macrococcus</taxon>
    </lineage>
</organism>
<dbReference type="OrthoDB" id="38701at2"/>
<dbReference type="Gene3D" id="2.60.40.1140">
    <property type="entry name" value="Collagen-binding surface protein Cna, B-type domain"/>
    <property type="match status" value="1"/>
</dbReference>
<evidence type="ECO:0000256" key="3">
    <source>
        <dbReference type="ARBA" id="ARBA00022729"/>
    </source>
</evidence>
<dbReference type="EMBL" id="SCWF01000002">
    <property type="protein sequence ID" value="TDM14931.1"/>
    <property type="molecule type" value="Genomic_DNA"/>
</dbReference>
<proteinExistence type="inferred from homology"/>
<name>A0A4R6C1D5_9STAP</name>
<comment type="similarity">
    <text evidence="1">Belongs to the serine-aspartate repeat-containing protein (SDr) family.</text>
</comment>
<dbReference type="Pfam" id="PF21426">
    <property type="entry name" value="GBS104-like_Ig"/>
    <property type="match status" value="1"/>
</dbReference>
<feature type="compositionally biased region" description="Acidic residues" evidence="4">
    <location>
        <begin position="374"/>
        <end position="396"/>
    </location>
</feature>
<comment type="caution">
    <text evidence="7">The sequence shown here is derived from an EMBL/GenBank/DDBJ whole genome shotgun (WGS) entry which is preliminary data.</text>
</comment>
<dbReference type="Pfam" id="PF05738">
    <property type="entry name" value="Cna_B"/>
    <property type="match status" value="1"/>
</dbReference>
<evidence type="ECO:0000313" key="8">
    <source>
        <dbReference type="Proteomes" id="UP000294843"/>
    </source>
</evidence>
<feature type="compositionally biased region" description="Basic and acidic residues" evidence="4">
    <location>
        <begin position="357"/>
        <end position="373"/>
    </location>
</feature>
<dbReference type="Pfam" id="PF17802">
    <property type="entry name" value="SpaA"/>
    <property type="match status" value="2"/>
</dbReference>
<dbReference type="SUPFAM" id="SSF53300">
    <property type="entry name" value="vWA-like"/>
    <property type="match status" value="1"/>
</dbReference>
<dbReference type="PROSITE" id="PS50234">
    <property type="entry name" value="VWFA"/>
    <property type="match status" value="1"/>
</dbReference>
<sequence length="1437" mass="155511">MRKKSMIVMIIILLLNMSLSTNFYNIGHASTQTSSADQPEIIAVHENGKTNNRLNWKLLFNQQGNTWKERAVKMRLEGGQQVNDSELKTVLSAKGISAIKSDTVDNEYILNFTQLDKPVTVEISTEILNEDNNFRLTLTTNEAGAEIKASDTYYPMIEETGRISYQEVPEAVTAPPTIISLIDKATGTVVQQQTIQPDQTSYHFTDVRKLTDDNRPVEYEVKTEPLGNYKTAITGGNIEQRYLTAVIKGTIANDFGQPLTLQFIDKATQAVIDSLTVEKDAETYVTDTLPLNDQDGQKIDYEVRAADVDGYVVELNDFNITVTKLPEEATTEEATTEETTTEEAKTDEVTTEEMSTEESKSDDVTAEETKTEELPTDEAMTEETTSEEMTTEEATTEEATTEKPTEEVKTEEITTERPATTEAQPVESSVVYTAPKFRSFRTMSLASAPVTTLAAATAYSASDYTYTSNTYENRSMKATLEGVMATDQSKIDWTMTISNDNQRYYYTSNLEDIVVSNNLNYMTSLNLTNPKYNYSTSLNVTRRSTGAYTSEFKIYPFDTTLKFSTPITNSNQSSYSLTIGGMSYAGDYPVNLTGTFTLKEKSSAPVVKPVSVYSTAVTGTAAPGATINVMKGTAQVGTATADSSGNYSVAIPKQTVGTVLSVTSTEADKRVSDSTNVTVSSSVPMIINSVYSDQTYVTGTAEPGAMVTIKNSMGAVLGSTKASPDGLYFVELYRPLIAGTVITSEAVSTIGTKTATATVLAASSTGTPGSGVTIIEPSPTQKWPYPSDSWDERGLYRNRVPQPVEYNESFQWKAAQPTSTPNEYAIDLKTQGRVASTVEPLDIVLVLDVSASMNELSVDKNKKITNMYNSVKSFVQEITKANTSTKSMVRISVVTFGSHASQPSPFETSAAAIINRLPSTTATGEEGGTFTQQALNTGIRSFENNGNKKVMIVMTDGAPTFSYLGKVGTTAKTITEFDETKIKGSGRSYSLDGNKILSYDTNQYSLRNSVVVDNNGDPTISQANKNKHDYPSVNIFSVGMDTAGGSSGATVTQMNEVLNAIASKQDNSLSVSGSSEGLNNAISKISQSISNSISNGGVTDPIGPMYDLNLGSNNVFDASDYTLTASDPALISNGKVVPVYDPTKRTITIPNLNLGKGEWVNINYKVKLRVTDDSFVENQWYPMNERTTLRATPTTADKDLRDYPIPEARATSPVYSFSFNKLSDANTPLGGATFELKDAAGKVMTQTSSSNGLVKFDNLKKGTYTLTETVAPSGYGKDSKTYTVVIASNGDIKVDGVLYSGTNVFKVINKKVLGSIEVIKHQSGDESKVLAGATFELRDSTGKVVKTMTTGTDGKVLFSELPLGSYSLVETKAPAGYQLKSTPLKVEVTSATKVVVKVANQSTASVLPNTGGIGTWLFTLFGLLMIAVSLIIRKKFA</sequence>
<dbReference type="SUPFAM" id="SSF49478">
    <property type="entry name" value="Cna protein B-type domain"/>
    <property type="match status" value="3"/>
</dbReference>
<keyword evidence="5" id="KW-1133">Transmembrane helix</keyword>
<dbReference type="PANTHER" id="PTHR36108">
    <property type="entry name" value="COLOSSIN-B-RELATED"/>
    <property type="match status" value="1"/>
</dbReference>
<dbReference type="Pfam" id="PF17936">
    <property type="entry name" value="Big_6"/>
    <property type="match status" value="2"/>
</dbReference>
<evidence type="ECO:0000256" key="5">
    <source>
        <dbReference type="SAM" id="Phobius"/>
    </source>
</evidence>
<dbReference type="CDD" id="cd00198">
    <property type="entry name" value="vWFA"/>
    <property type="match status" value="1"/>
</dbReference>
<keyword evidence="8" id="KW-1185">Reference proteome</keyword>
<dbReference type="SMART" id="SM00327">
    <property type="entry name" value="VWA"/>
    <property type="match status" value="1"/>
</dbReference>
<dbReference type="Gene3D" id="3.40.50.410">
    <property type="entry name" value="von Willebrand factor, type A domain"/>
    <property type="match status" value="1"/>
</dbReference>
<dbReference type="Gene3D" id="2.60.40.10">
    <property type="entry name" value="Immunoglobulins"/>
    <property type="match status" value="3"/>
</dbReference>
<dbReference type="InterPro" id="IPR041033">
    <property type="entry name" value="SpaA_PFL_dom_1"/>
</dbReference>
<feature type="region of interest" description="Disordered" evidence="4">
    <location>
        <begin position="324"/>
        <end position="425"/>
    </location>
</feature>
<keyword evidence="5" id="KW-0812">Transmembrane</keyword>
<reference evidence="7 8" key="1">
    <citation type="submission" date="2019-01" db="EMBL/GenBank/DDBJ databases">
        <title>Draft genome sequences of the type strains of six Macrococcus species.</title>
        <authorList>
            <person name="Mazhar S."/>
            <person name="Altermann E."/>
            <person name="Hill C."/>
            <person name="Mcauliffe O."/>
        </authorList>
    </citation>
    <scope>NUCLEOTIDE SEQUENCE [LARGE SCALE GENOMIC DNA]</scope>
    <source>
        <strain evidence="7 8">ATCC 51825</strain>
    </source>
</reference>
<feature type="transmembrane region" description="Helical" evidence="5">
    <location>
        <begin position="1413"/>
        <end position="1432"/>
    </location>
</feature>
<dbReference type="InterPro" id="IPR049319">
    <property type="entry name" value="GBS104-like_Ig"/>
</dbReference>
<dbReference type="Gene3D" id="2.60.40.2110">
    <property type="match status" value="1"/>
</dbReference>